<feature type="transmembrane region" description="Helical" evidence="1">
    <location>
        <begin position="28"/>
        <end position="47"/>
    </location>
</feature>
<organism evidence="3 4">
    <name type="scientific">Nonomuraea spiralis</name>
    <dbReference type="NCBI Taxonomy" id="46182"/>
    <lineage>
        <taxon>Bacteria</taxon>
        <taxon>Bacillati</taxon>
        <taxon>Actinomycetota</taxon>
        <taxon>Actinomycetes</taxon>
        <taxon>Streptosporangiales</taxon>
        <taxon>Streptosporangiaceae</taxon>
        <taxon>Nonomuraea</taxon>
    </lineage>
</organism>
<dbReference type="SMART" id="SM00091">
    <property type="entry name" value="PAS"/>
    <property type="match status" value="1"/>
</dbReference>
<evidence type="ECO:0000313" key="3">
    <source>
        <dbReference type="EMBL" id="MFB9202054.1"/>
    </source>
</evidence>
<keyword evidence="1" id="KW-1133">Transmembrane helix</keyword>
<proteinExistence type="predicted"/>
<evidence type="ECO:0000259" key="2">
    <source>
        <dbReference type="PROSITE" id="PS50112"/>
    </source>
</evidence>
<feature type="transmembrane region" description="Helical" evidence="1">
    <location>
        <begin position="91"/>
        <end position="112"/>
    </location>
</feature>
<feature type="domain" description="PAS" evidence="2">
    <location>
        <begin position="155"/>
        <end position="214"/>
    </location>
</feature>
<dbReference type="Pfam" id="PF00989">
    <property type="entry name" value="PAS"/>
    <property type="match status" value="1"/>
</dbReference>
<keyword evidence="4" id="KW-1185">Reference proteome</keyword>
<name>A0ABV5IBZ7_9ACTN</name>
<dbReference type="InterPro" id="IPR013767">
    <property type="entry name" value="PAS_fold"/>
</dbReference>
<dbReference type="EMBL" id="JBHMEI010000006">
    <property type="protein sequence ID" value="MFB9202054.1"/>
    <property type="molecule type" value="Genomic_DNA"/>
</dbReference>
<dbReference type="InterPro" id="IPR035965">
    <property type="entry name" value="PAS-like_dom_sf"/>
</dbReference>
<dbReference type="PANTHER" id="PTHR31600">
    <property type="entry name" value="TINY MACROCYSTS PROTEIN B-RELATED"/>
    <property type="match status" value="1"/>
</dbReference>
<feature type="transmembrane region" description="Helical" evidence="1">
    <location>
        <begin position="124"/>
        <end position="145"/>
    </location>
</feature>
<keyword evidence="1" id="KW-0812">Transmembrane</keyword>
<dbReference type="SUPFAM" id="SSF55785">
    <property type="entry name" value="PYP-like sensor domain (PAS domain)"/>
    <property type="match status" value="1"/>
</dbReference>
<dbReference type="InterPro" id="IPR052994">
    <property type="entry name" value="Tiny_macrocysts_regulators"/>
</dbReference>
<sequence>MSNGHVVGTPRLRRTITRVLRRVGRRGASLTFVGLLSLAIAASLAFVPDGQRATPGYASLAVVAPLSAWAVVWCALGMLCLTQAFMRSDRVAFAAATALLLSYGLIYLISTFTGDNPRGWVGGAVWLAFGGWIALIATWPEAVVLDRLPGSRRPASTAVIVADASGTIQSWNPQAEAMFGWDTDEAVGRSLTILMPPRFRTRHADGLARVLSSGRSELSGRIIPLVGLHRDGSEFAIGLTVNVWHSDDGVTYTGVIRPLGGPHVRPE</sequence>
<dbReference type="PROSITE" id="PS50112">
    <property type="entry name" value="PAS"/>
    <property type="match status" value="1"/>
</dbReference>
<evidence type="ECO:0000313" key="4">
    <source>
        <dbReference type="Proteomes" id="UP001589647"/>
    </source>
</evidence>
<dbReference type="RefSeq" id="WP_189647167.1">
    <property type="nucleotide sequence ID" value="NZ_BMRC01000004.1"/>
</dbReference>
<keyword evidence="1" id="KW-0472">Membrane</keyword>
<accession>A0ABV5IBZ7</accession>
<dbReference type="PANTHER" id="PTHR31600:SF2">
    <property type="entry name" value="GAMETE ENRICHED GENE 10 PROTEIN-RELATED"/>
    <property type="match status" value="1"/>
</dbReference>
<dbReference type="InterPro" id="IPR000014">
    <property type="entry name" value="PAS"/>
</dbReference>
<dbReference type="CDD" id="cd00130">
    <property type="entry name" value="PAS"/>
    <property type="match status" value="1"/>
</dbReference>
<gene>
    <name evidence="3" type="ORF">ACFFV7_12710</name>
</gene>
<reference evidence="3 4" key="1">
    <citation type="submission" date="2024-09" db="EMBL/GenBank/DDBJ databases">
        <authorList>
            <person name="Sun Q."/>
            <person name="Mori K."/>
        </authorList>
    </citation>
    <scope>NUCLEOTIDE SEQUENCE [LARGE SCALE GENOMIC DNA]</scope>
    <source>
        <strain evidence="3 4">CCM 3426</strain>
    </source>
</reference>
<feature type="transmembrane region" description="Helical" evidence="1">
    <location>
        <begin position="59"/>
        <end position="79"/>
    </location>
</feature>
<protein>
    <submittedName>
        <fullName evidence="3">PAS domain S-box protein</fullName>
    </submittedName>
</protein>
<dbReference type="Gene3D" id="3.30.450.20">
    <property type="entry name" value="PAS domain"/>
    <property type="match status" value="1"/>
</dbReference>
<dbReference type="Proteomes" id="UP001589647">
    <property type="component" value="Unassembled WGS sequence"/>
</dbReference>
<comment type="caution">
    <text evidence="3">The sequence shown here is derived from an EMBL/GenBank/DDBJ whole genome shotgun (WGS) entry which is preliminary data.</text>
</comment>
<dbReference type="NCBIfam" id="TIGR00229">
    <property type="entry name" value="sensory_box"/>
    <property type="match status" value="1"/>
</dbReference>
<evidence type="ECO:0000256" key="1">
    <source>
        <dbReference type="SAM" id="Phobius"/>
    </source>
</evidence>